<evidence type="ECO:0000256" key="7">
    <source>
        <dbReference type="ARBA" id="ARBA00023172"/>
    </source>
</evidence>
<sequence>MGIDSDYYKEKNKKQLTKLRMLEAKLPPYVTSYLDDKELSSQVNTVIAYAYDLQTFFRFLTEKNTMLKNTVIKDITIDFLENLTFEDINEYQRYLRFNNDDGSTHQNQDKGIARRMAALRGFFEFACTHQYMKNNPTVGAAKRIKMPQKDIIRLNDEEVNDLLNVVSNTNIKGNKLQIQKCQKTQLRDTALITLLLNTGIRVSECAGLDIDDINFNYRTINIVRKGGSDAHLYFNEITENALKDYIDNERPLLLGNPESEEQAVFISMKKSRMSVSAIERMVKKYAKNATPDKKISPHKMRSTYGTALYKDTGDIRLVSDVLGHKDINTTAKHYAAMEEEHRRIAATIPLYQVDEGAGE</sequence>
<evidence type="ECO:0000313" key="12">
    <source>
        <dbReference type="EMBL" id="MEQ2380046.1"/>
    </source>
</evidence>
<evidence type="ECO:0000256" key="1">
    <source>
        <dbReference type="ARBA" id="ARBA00004496"/>
    </source>
</evidence>
<proteinExistence type="predicted"/>
<dbReference type="PANTHER" id="PTHR30349:SF77">
    <property type="entry name" value="TYROSINE RECOMBINASE XERC"/>
    <property type="match status" value="1"/>
</dbReference>
<dbReference type="Pfam" id="PF00589">
    <property type="entry name" value="Phage_integrase"/>
    <property type="match status" value="1"/>
</dbReference>
<dbReference type="PROSITE" id="PS51898">
    <property type="entry name" value="TYR_RECOMBINASE"/>
    <property type="match status" value="1"/>
</dbReference>
<name>A0ABV1C029_9FIRM</name>
<dbReference type="Gene3D" id="1.10.150.130">
    <property type="match status" value="1"/>
</dbReference>
<evidence type="ECO:0000256" key="4">
    <source>
        <dbReference type="ARBA" id="ARBA00022829"/>
    </source>
</evidence>
<dbReference type="InterPro" id="IPR044068">
    <property type="entry name" value="CB"/>
</dbReference>
<dbReference type="Proteomes" id="UP001442364">
    <property type="component" value="Unassembled WGS sequence"/>
</dbReference>
<accession>A0ABV1C029</accession>
<evidence type="ECO:0000259" key="11">
    <source>
        <dbReference type="PROSITE" id="PS51900"/>
    </source>
</evidence>
<dbReference type="InterPro" id="IPR002104">
    <property type="entry name" value="Integrase_catalytic"/>
</dbReference>
<evidence type="ECO:0000256" key="9">
    <source>
        <dbReference type="PROSITE-ProRule" id="PRU01248"/>
    </source>
</evidence>
<dbReference type="EMBL" id="JBBMER010000006">
    <property type="protein sequence ID" value="MEQ2380046.1"/>
    <property type="molecule type" value="Genomic_DNA"/>
</dbReference>
<feature type="domain" description="Tyr recombinase" evidence="10">
    <location>
        <begin position="149"/>
        <end position="347"/>
    </location>
</feature>
<keyword evidence="6 9" id="KW-0238">DNA-binding</keyword>
<protein>
    <submittedName>
        <fullName evidence="12">Tyrosine-type recombinase/integrase</fullName>
    </submittedName>
</protein>
<evidence type="ECO:0000256" key="3">
    <source>
        <dbReference type="ARBA" id="ARBA00022618"/>
    </source>
</evidence>
<dbReference type="InterPro" id="IPR025269">
    <property type="entry name" value="SAM-like_dom"/>
</dbReference>
<evidence type="ECO:0000259" key="10">
    <source>
        <dbReference type="PROSITE" id="PS51898"/>
    </source>
</evidence>
<keyword evidence="13" id="KW-1185">Reference proteome</keyword>
<dbReference type="InterPro" id="IPR011010">
    <property type="entry name" value="DNA_brk_join_enz"/>
</dbReference>
<keyword evidence="2" id="KW-0963">Cytoplasm</keyword>
<dbReference type="Pfam" id="PF13102">
    <property type="entry name" value="Phage_int_SAM_5"/>
    <property type="match status" value="1"/>
</dbReference>
<evidence type="ECO:0000256" key="5">
    <source>
        <dbReference type="ARBA" id="ARBA00022908"/>
    </source>
</evidence>
<keyword evidence="4" id="KW-0159">Chromosome partition</keyword>
<keyword evidence="8" id="KW-0131">Cell cycle</keyword>
<keyword evidence="5" id="KW-0229">DNA integration</keyword>
<dbReference type="InterPro" id="IPR050090">
    <property type="entry name" value="Tyrosine_recombinase_XerCD"/>
</dbReference>
<keyword evidence="7" id="KW-0233">DNA recombination</keyword>
<dbReference type="InterPro" id="IPR010998">
    <property type="entry name" value="Integrase_recombinase_N"/>
</dbReference>
<comment type="subcellular location">
    <subcellularLocation>
        <location evidence="1">Cytoplasm</location>
    </subcellularLocation>
</comment>
<comment type="caution">
    <text evidence="12">The sequence shown here is derived from an EMBL/GenBank/DDBJ whole genome shotgun (WGS) entry which is preliminary data.</text>
</comment>
<feature type="domain" description="Core-binding (CB)" evidence="11">
    <location>
        <begin position="24"/>
        <end position="127"/>
    </location>
</feature>
<dbReference type="SUPFAM" id="SSF56349">
    <property type="entry name" value="DNA breaking-rejoining enzymes"/>
    <property type="match status" value="1"/>
</dbReference>
<gene>
    <name evidence="12" type="ORF">WMO14_09150</name>
</gene>
<dbReference type="Gene3D" id="1.10.443.10">
    <property type="entry name" value="Intergrase catalytic core"/>
    <property type="match status" value="1"/>
</dbReference>
<keyword evidence="3" id="KW-0132">Cell division</keyword>
<evidence type="ECO:0000256" key="8">
    <source>
        <dbReference type="ARBA" id="ARBA00023306"/>
    </source>
</evidence>
<reference evidence="12 13" key="1">
    <citation type="submission" date="2024-03" db="EMBL/GenBank/DDBJ databases">
        <title>Human intestinal bacterial collection.</title>
        <authorList>
            <person name="Pauvert C."/>
            <person name="Hitch T.C.A."/>
            <person name="Clavel T."/>
        </authorList>
    </citation>
    <scope>NUCLEOTIDE SEQUENCE [LARGE SCALE GENOMIC DNA]</scope>
    <source>
        <strain evidence="12 13">CLA-AA-H255</strain>
    </source>
</reference>
<dbReference type="PANTHER" id="PTHR30349">
    <property type="entry name" value="PHAGE INTEGRASE-RELATED"/>
    <property type="match status" value="1"/>
</dbReference>
<organism evidence="12 13">
    <name type="scientific">[Lactobacillus] rogosae</name>
    <dbReference type="NCBI Taxonomy" id="706562"/>
    <lineage>
        <taxon>Bacteria</taxon>
        <taxon>Bacillati</taxon>
        <taxon>Bacillota</taxon>
        <taxon>Clostridia</taxon>
        <taxon>Lachnospirales</taxon>
        <taxon>Lachnospiraceae</taxon>
        <taxon>Lachnospira</taxon>
    </lineage>
</organism>
<dbReference type="PROSITE" id="PS51900">
    <property type="entry name" value="CB"/>
    <property type="match status" value="1"/>
</dbReference>
<evidence type="ECO:0000256" key="6">
    <source>
        <dbReference type="ARBA" id="ARBA00023125"/>
    </source>
</evidence>
<dbReference type="RefSeq" id="WP_090139547.1">
    <property type="nucleotide sequence ID" value="NZ_DAWDOP010000022.1"/>
</dbReference>
<evidence type="ECO:0000256" key="2">
    <source>
        <dbReference type="ARBA" id="ARBA00022490"/>
    </source>
</evidence>
<evidence type="ECO:0000313" key="13">
    <source>
        <dbReference type="Proteomes" id="UP001442364"/>
    </source>
</evidence>
<dbReference type="InterPro" id="IPR013762">
    <property type="entry name" value="Integrase-like_cat_sf"/>
</dbReference>